<dbReference type="PANTHER" id="PTHR38011">
    <property type="entry name" value="DIHYDROFOLATE REDUCTASE FAMILY PROTEIN (AFU_ORTHOLOGUE AFUA_8G06820)"/>
    <property type="match status" value="1"/>
</dbReference>
<dbReference type="PANTHER" id="PTHR38011:SF11">
    <property type="entry name" value="2,5-DIAMINO-6-RIBOSYLAMINO-4(3H)-PYRIMIDINONE 5'-PHOSPHATE REDUCTASE"/>
    <property type="match status" value="1"/>
</dbReference>
<gene>
    <name evidence="2" type="ORF">GN157_13780</name>
</gene>
<accession>A0A6N8HGC4</accession>
<dbReference type="InterPro" id="IPR050765">
    <property type="entry name" value="Riboflavin_Biosynth_HTPR"/>
</dbReference>
<dbReference type="SUPFAM" id="SSF53597">
    <property type="entry name" value="Dihydrofolate reductase-like"/>
    <property type="match status" value="1"/>
</dbReference>
<dbReference type="AlphaFoldDB" id="A0A6N8HGC4"/>
<evidence type="ECO:0000259" key="1">
    <source>
        <dbReference type="Pfam" id="PF01872"/>
    </source>
</evidence>
<keyword evidence="3" id="KW-1185">Reference proteome</keyword>
<protein>
    <submittedName>
        <fullName evidence="2">Dihydrofolate reductase</fullName>
    </submittedName>
</protein>
<dbReference type="OrthoDB" id="195113at2"/>
<dbReference type="RefSeq" id="WP_157484096.1">
    <property type="nucleotide sequence ID" value="NZ_WOWP01000054.1"/>
</dbReference>
<evidence type="ECO:0000313" key="3">
    <source>
        <dbReference type="Proteomes" id="UP000433945"/>
    </source>
</evidence>
<proteinExistence type="predicted"/>
<name>A0A6N8HGC4_9FLAO</name>
<feature type="domain" description="Bacterial bifunctional deaminase-reductase C-terminal" evidence="1">
    <location>
        <begin position="2"/>
        <end position="178"/>
    </location>
</feature>
<evidence type="ECO:0000313" key="2">
    <source>
        <dbReference type="EMBL" id="MUV04782.1"/>
    </source>
</evidence>
<dbReference type="GO" id="GO:0009231">
    <property type="term" value="P:riboflavin biosynthetic process"/>
    <property type="evidence" value="ECO:0007669"/>
    <property type="project" value="InterPro"/>
</dbReference>
<organism evidence="2 3">
    <name type="scientific">Flavobacterium rakeshii</name>
    <dbReference type="NCBI Taxonomy" id="1038845"/>
    <lineage>
        <taxon>Bacteria</taxon>
        <taxon>Pseudomonadati</taxon>
        <taxon>Bacteroidota</taxon>
        <taxon>Flavobacteriia</taxon>
        <taxon>Flavobacteriales</taxon>
        <taxon>Flavobacteriaceae</taxon>
        <taxon>Flavobacterium</taxon>
    </lineage>
</organism>
<dbReference type="Proteomes" id="UP000433945">
    <property type="component" value="Unassembled WGS sequence"/>
</dbReference>
<dbReference type="InterPro" id="IPR002734">
    <property type="entry name" value="RibDG_C"/>
</dbReference>
<sequence length="184" mass="20686">MRKLTMYNFITLNGFYKGINEDISWHRHGGEEEGFSQDSLQHNNTLVFGRVTYQMMASYWPTPMAMESMPEVAKGMNSAEKIVFSNTLTQADWHNTKILTGDITETMRKLKQQPGNDMTILGSGSIVSQMANANLIDNYEIMIDPVAIGNGTPLFNGIQNNLNLKLINSRVFKSGVILLSYEPQ</sequence>
<dbReference type="Pfam" id="PF01872">
    <property type="entry name" value="RibD_C"/>
    <property type="match status" value="1"/>
</dbReference>
<dbReference type="GO" id="GO:0008703">
    <property type="term" value="F:5-amino-6-(5-phosphoribosylamino)uracil reductase activity"/>
    <property type="evidence" value="ECO:0007669"/>
    <property type="project" value="InterPro"/>
</dbReference>
<comment type="caution">
    <text evidence="2">The sequence shown here is derived from an EMBL/GenBank/DDBJ whole genome shotgun (WGS) entry which is preliminary data.</text>
</comment>
<dbReference type="Gene3D" id="3.40.430.10">
    <property type="entry name" value="Dihydrofolate Reductase, subunit A"/>
    <property type="match status" value="1"/>
</dbReference>
<dbReference type="InterPro" id="IPR024072">
    <property type="entry name" value="DHFR-like_dom_sf"/>
</dbReference>
<reference evidence="2 3" key="1">
    <citation type="submission" date="2019-12" db="EMBL/GenBank/DDBJ databases">
        <authorList>
            <person name="Sun J.-Q."/>
        </authorList>
    </citation>
    <scope>NUCLEOTIDE SEQUENCE [LARGE SCALE GENOMIC DNA]</scope>
    <source>
        <strain evidence="2 3">JCM 17928</strain>
    </source>
</reference>
<dbReference type="EMBL" id="WOWP01000054">
    <property type="protein sequence ID" value="MUV04782.1"/>
    <property type="molecule type" value="Genomic_DNA"/>
</dbReference>